<keyword evidence="13" id="KW-1185">Reference proteome</keyword>
<sequence>MSSPADSRLSSLIETVRASLAPLDKSSSAPGNDDNVSQTGLIADIQALGFKDYGTLVQFLNASVTGTNDDNHLLLERLVQLLAKLPPHSKQMKGLSDGFINQLWTTLDHPPVSSLGDQYKYRRADGSYNNIYSPQLGAANTPYARSVKPAVFQNPDLPEPDIVFERLMARGSKFEPHPQGISSMLFYLATIIIHDIFQTSHTDYNVNLASSYLDLSPLYGRNVDEVKMMRTFQDGLLKPDCFSSARILGFPPGCGVFLCMFNRFHNYVATQLALINEAGRFNKPNTEDKAAWAKYDEELFQTSRLVTCGLYVNVILKDYVRTILALNRTNSSWSLDPRTKEGKDLFSKPVPEGVGNQVSAEFNLIYRWHSTISLRDEQWSIAEMKRILKDKDPETASVEEVLRALGEWQAGIPSQPEARTFENLTRLPDGTFPDDEMAKILTESIEDVAGSYGANRVPRCMKAIEMLGIIQARHWNMGTLNEFREFVGLTKHASFEDINPDPAVVAHLKQLYDHPDSVEMYPGIVAEKAKHPITPGSGLCGNVTMTTAILSDAVALVRGDRFYTVDYTPKALTNWGFNEANYDTAVDGGQVLHKLIFRAFPNHFVNNSVYAHFPLVTPSENKKIHESLGTRSQYSWEAPRAHQPPVMIKSYKACTQILNDNTNFKVMWGEAITSLTQNNDAPGVSADFCLSGDRNANRSNRVYIQKCLYPTKWEDDVKAFFAATSTRLLRENGYSVSESPEGRTYEVDIVRDVISLATTHFSAALWSLPIKTEAHPHGIYTEHQLYNVLLAGFAAIFFDADIANSYELRSQARVLAQQLGKLMAVKAKLLDTGDGIVATVLDTVKESLAAIGHIVNGNGTWKANSSPEPEWPVLALYGDRMIKRMLSESGATPEDVVWGSVLPASVAACANQTQVLSQAIDYYLGDGKEHLPAMYALAQLDTEDANEKLKKYMLEGVRLRGEVAITREVVKDQAVRDFSPSQPDPADPGGLKPLPNADPGGSGTTHMLKAGTRLLLDLTAANHDGTVFPEPEAVRLDRPIKSYIHFGWGPHLCLGQDMSISGLAVVFKKIVGLRNLRRAPGRKGEVKSFPAAFWNGQVGSIRNPDAGWTGLRTYMTADQSSFWPLPSTLKVQWDE</sequence>
<evidence type="ECO:0000256" key="4">
    <source>
        <dbReference type="ARBA" id="ARBA00022559"/>
    </source>
</evidence>
<gene>
    <name evidence="12" type="ORF">FJTKL_02420</name>
</gene>
<dbReference type="CDD" id="cd09817">
    <property type="entry name" value="linoleate_diol_synthase_like"/>
    <property type="match status" value="1"/>
</dbReference>
<reference evidence="12 13" key="1">
    <citation type="submission" date="2024-03" db="EMBL/GenBank/DDBJ databases">
        <title>A high-quality draft genome sequence of Diaporthe vaccinii, a causative agent of upright dieback and viscid rot disease in cranberry plants.</title>
        <authorList>
            <person name="Sarrasin M."/>
            <person name="Lang B.F."/>
            <person name="Burger G."/>
        </authorList>
    </citation>
    <scope>NUCLEOTIDE SEQUENCE [LARGE SCALE GENOMIC DNA]</scope>
    <source>
        <strain evidence="12 13">IS7</strain>
    </source>
</reference>
<name>A0ABR4DYE4_9PEZI</name>
<dbReference type="InterPro" id="IPR034812">
    <property type="entry name" value="Ppo-like_N"/>
</dbReference>
<protein>
    <recommendedName>
        <fullName evidence="3">linoleate 8R-lipoxygenase</fullName>
        <ecNumber evidence="3">1.13.11.60</ecNumber>
    </recommendedName>
</protein>
<dbReference type="Gene3D" id="1.10.640.10">
    <property type="entry name" value="Haem peroxidase domain superfamily, animal type"/>
    <property type="match status" value="1"/>
</dbReference>
<evidence type="ECO:0000256" key="3">
    <source>
        <dbReference type="ARBA" id="ARBA00013239"/>
    </source>
</evidence>
<comment type="subunit">
    <text evidence="2">Homotetramer.</text>
</comment>
<dbReference type="PANTHER" id="PTHR11903:SF37">
    <property type="entry name" value="PSI-PRODUCING OXYGENASE A"/>
    <property type="match status" value="1"/>
</dbReference>
<keyword evidence="10" id="KW-0413">Isomerase</keyword>
<dbReference type="InterPro" id="IPR010255">
    <property type="entry name" value="Haem_peroxidase_sf"/>
</dbReference>
<dbReference type="InterPro" id="IPR050783">
    <property type="entry name" value="Oxylipin_biosynth_metab"/>
</dbReference>
<dbReference type="SUPFAM" id="SSF48113">
    <property type="entry name" value="Heme-dependent peroxidases"/>
    <property type="match status" value="1"/>
</dbReference>
<keyword evidence="7" id="KW-0223">Dioxygenase</keyword>
<evidence type="ECO:0000256" key="9">
    <source>
        <dbReference type="ARBA" id="ARBA00023004"/>
    </source>
</evidence>
<evidence type="ECO:0000313" key="12">
    <source>
        <dbReference type="EMBL" id="KAL2275195.1"/>
    </source>
</evidence>
<dbReference type="PROSITE" id="PS50292">
    <property type="entry name" value="PEROXIDASE_3"/>
    <property type="match status" value="1"/>
</dbReference>
<accession>A0ABR4DYE4</accession>
<dbReference type="PANTHER" id="PTHR11903">
    <property type="entry name" value="PROSTAGLANDIN G/H SYNTHASE"/>
    <property type="match status" value="1"/>
</dbReference>
<keyword evidence="6" id="KW-0479">Metal-binding</keyword>
<dbReference type="Pfam" id="PF00067">
    <property type="entry name" value="p450"/>
    <property type="match status" value="1"/>
</dbReference>
<dbReference type="EC" id="1.13.11.60" evidence="3"/>
<evidence type="ECO:0000313" key="13">
    <source>
        <dbReference type="Proteomes" id="UP001600888"/>
    </source>
</evidence>
<evidence type="ECO:0000256" key="2">
    <source>
        <dbReference type="ARBA" id="ARBA00011881"/>
    </source>
</evidence>
<evidence type="ECO:0000256" key="6">
    <source>
        <dbReference type="ARBA" id="ARBA00022723"/>
    </source>
</evidence>
<proteinExistence type="predicted"/>
<dbReference type="InterPro" id="IPR019791">
    <property type="entry name" value="Haem_peroxidase_animal"/>
</dbReference>
<keyword evidence="8" id="KW-0560">Oxidoreductase</keyword>
<comment type="caution">
    <text evidence="12">The sequence shown here is derived from an EMBL/GenBank/DDBJ whole genome shotgun (WGS) entry which is preliminary data.</text>
</comment>
<dbReference type="InterPro" id="IPR001128">
    <property type="entry name" value="Cyt_P450"/>
</dbReference>
<keyword evidence="9" id="KW-0408">Iron</keyword>
<evidence type="ECO:0000256" key="8">
    <source>
        <dbReference type="ARBA" id="ARBA00023002"/>
    </source>
</evidence>
<dbReference type="Proteomes" id="UP001600888">
    <property type="component" value="Unassembled WGS sequence"/>
</dbReference>
<dbReference type="InterPro" id="IPR037120">
    <property type="entry name" value="Haem_peroxidase_sf_animal"/>
</dbReference>
<keyword evidence="4" id="KW-0575">Peroxidase</keyword>
<dbReference type="CDD" id="cd20612">
    <property type="entry name" value="CYP_LDS-like_C"/>
    <property type="match status" value="1"/>
</dbReference>
<dbReference type="EMBL" id="JBAWTH010000140">
    <property type="protein sequence ID" value="KAL2275195.1"/>
    <property type="molecule type" value="Genomic_DNA"/>
</dbReference>
<dbReference type="PROSITE" id="PS00086">
    <property type="entry name" value="CYTOCHROME_P450"/>
    <property type="match status" value="1"/>
</dbReference>
<dbReference type="InterPro" id="IPR017972">
    <property type="entry name" value="Cyt_P450_CS"/>
</dbReference>
<organism evidence="12 13">
    <name type="scientific">Diaporthe vaccinii</name>
    <dbReference type="NCBI Taxonomy" id="105482"/>
    <lineage>
        <taxon>Eukaryota</taxon>
        <taxon>Fungi</taxon>
        <taxon>Dikarya</taxon>
        <taxon>Ascomycota</taxon>
        <taxon>Pezizomycotina</taxon>
        <taxon>Sordariomycetes</taxon>
        <taxon>Sordariomycetidae</taxon>
        <taxon>Diaporthales</taxon>
        <taxon>Diaporthaceae</taxon>
        <taxon>Diaporthe</taxon>
        <taxon>Diaporthe eres species complex</taxon>
    </lineage>
</organism>
<evidence type="ECO:0000256" key="11">
    <source>
        <dbReference type="SAM" id="MobiDB-lite"/>
    </source>
</evidence>
<dbReference type="InterPro" id="IPR036396">
    <property type="entry name" value="Cyt_P450_sf"/>
</dbReference>
<feature type="region of interest" description="Disordered" evidence="11">
    <location>
        <begin position="974"/>
        <end position="1006"/>
    </location>
</feature>
<evidence type="ECO:0000256" key="7">
    <source>
        <dbReference type="ARBA" id="ARBA00022964"/>
    </source>
</evidence>
<dbReference type="Pfam" id="PF03098">
    <property type="entry name" value="An_peroxidase"/>
    <property type="match status" value="2"/>
</dbReference>
<keyword evidence="5" id="KW-0349">Heme</keyword>
<dbReference type="SUPFAM" id="SSF48264">
    <property type="entry name" value="Cytochrome P450"/>
    <property type="match status" value="1"/>
</dbReference>
<evidence type="ECO:0000256" key="1">
    <source>
        <dbReference type="ARBA" id="ARBA00000699"/>
    </source>
</evidence>
<evidence type="ECO:0000256" key="10">
    <source>
        <dbReference type="ARBA" id="ARBA00023235"/>
    </source>
</evidence>
<dbReference type="Gene3D" id="1.10.630.10">
    <property type="entry name" value="Cytochrome P450"/>
    <property type="match status" value="1"/>
</dbReference>
<comment type="catalytic activity">
    <reaction evidence="1">
        <text>(9Z,12Z)-octadecadienoate + O2 = (8R,9Z,12Z)-8-hydroperoxyoctadeca-9,12-dienoate</text>
        <dbReference type="Rhea" id="RHEA:25395"/>
        <dbReference type="ChEBI" id="CHEBI:15379"/>
        <dbReference type="ChEBI" id="CHEBI:30245"/>
        <dbReference type="ChEBI" id="CHEBI:58659"/>
        <dbReference type="EC" id="1.13.11.60"/>
    </reaction>
</comment>
<evidence type="ECO:0000256" key="5">
    <source>
        <dbReference type="ARBA" id="ARBA00022617"/>
    </source>
</evidence>